<evidence type="ECO:0000313" key="7">
    <source>
        <dbReference type="Proteomes" id="UP000605676"/>
    </source>
</evidence>
<evidence type="ECO:0000256" key="2">
    <source>
        <dbReference type="ARBA" id="ARBA00022723"/>
    </source>
</evidence>
<comment type="caution">
    <text evidence="6">The sequence shown here is derived from an EMBL/GenBank/DDBJ whole genome shotgun (WGS) entry which is preliminary data.</text>
</comment>
<evidence type="ECO:0000259" key="5">
    <source>
        <dbReference type="Pfam" id="PF13442"/>
    </source>
</evidence>
<feature type="domain" description="Cytochrome c" evidence="5">
    <location>
        <begin position="109"/>
        <end position="189"/>
    </location>
</feature>
<evidence type="ECO:0000313" key="6">
    <source>
        <dbReference type="EMBL" id="MBK3517250.1"/>
    </source>
</evidence>
<evidence type="ECO:0000256" key="4">
    <source>
        <dbReference type="SAM" id="MobiDB-lite"/>
    </source>
</evidence>
<feature type="compositionally biased region" description="Basic and acidic residues" evidence="4">
    <location>
        <begin position="206"/>
        <end position="215"/>
    </location>
</feature>
<dbReference type="InterPro" id="IPR036909">
    <property type="entry name" value="Cyt_c-like_dom_sf"/>
</dbReference>
<dbReference type="PROSITE" id="PS51257">
    <property type="entry name" value="PROKAR_LIPOPROTEIN"/>
    <property type="match status" value="1"/>
</dbReference>
<keyword evidence="1" id="KW-0349">Heme</keyword>
<feature type="compositionally biased region" description="Acidic residues" evidence="4">
    <location>
        <begin position="216"/>
        <end position="226"/>
    </location>
</feature>
<dbReference type="Pfam" id="PF13442">
    <property type="entry name" value="Cytochrome_CBB3"/>
    <property type="match status" value="1"/>
</dbReference>
<dbReference type="PANTHER" id="PTHR40394">
    <property type="entry name" value="LIPOPROTEIN-RELATED"/>
    <property type="match status" value="1"/>
</dbReference>
<dbReference type="Proteomes" id="UP000605676">
    <property type="component" value="Unassembled WGS sequence"/>
</dbReference>
<gene>
    <name evidence="6" type="ORF">JIV24_07860</name>
</gene>
<keyword evidence="7" id="KW-1185">Reference proteome</keyword>
<dbReference type="SUPFAM" id="SSF46626">
    <property type="entry name" value="Cytochrome c"/>
    <property type="match status" value="1"/>
</dbReference>
<dbReference type="RefSeq" id="WP_200464478.1">
    <property type="nucleotide sequence ID" value="NZ_JAENRR010000014.1"/>
</dbReference>
<keyword evidence="2" id="KW-0479">Metal-binding</keyword>
<keyword evidence="3" id="KW-0408">Iron</keyword>
<organism evidence="6 7">
    <name type="scientific">Carboxylicivirga marina</name>
    <dbReference type="NCBI Taxonomy" id="2800988"/>
    <lineage>
        <taxon>Bacteria</taxon>
        <taxon>Pseudomonadati</taxon>
        <taxon>Bacteroidota</taxon>
        <taxon>Bacteroidia</taxon>
        <taxon>Marinilabiliales</taxon>
        <taxon>Marinilabiliaceae</taxon>
        <taxon>Carboxylicivirga</taxon>
    </lineage>
</organism>
<dbReference type="EMBL" id="JAENRR010000014">
    <property type="protein sequence ID" value="MBK3517250.1"/>
    <property type="molecule type" value="Genomic_DNA"/>
</dbReference>
<dbReference type="InterPro" id="IPR009056">
    <property type="entry name" value="Cyt_c-like_dom"/>
</dbReference>
<dbReference type="PANTHER" id="PTHR40394:SF2">
    <property type="entry name" value="QUINOL:CYTOCHROME C OXIDOREDUCTASE MEMBRANE PROTEIN"/>
    <property type="match status" value="1"/>
</dbReference>
<evidence type="ECO:0000256" key="1">
    <source>
        <dbReference type="ARBA" id="ARBA00022617"/>
    </source>
</evidence>
<proteinExistence type="predicted"/>
<accession>A0ABS1HHZ4</accession>
<sequence>MTIFDREMNYLRNVKIIGIALLTVIAVSSCDKDRNKPGYSYFPDMEQSQAYETYTSNPNWENGRTNQLPVEGTVPREMIPFDFEKTDVNRTWAGQELENPFAGDASVLPEGKRLYDIYCWHCHGDMGDGKGHLYNSQKYLYLPADLNSEKIRTHPDGEIFQVITVGYGVMGAHGAQVLPEERWKIVSYIRQELHPMAEEAATNAKAEAENAKETGETEEEKAEEKS</sequence>
<feature type="region of interest" description="Disordered" evidence="4">
    <location>
        <begin position="198"/>
        <end position="226"/>
    </location>
</feature>
<evidence type="ECO:0000256" key="3">
    <source>
        <dbReference type="ARBA" id="ARBA00023004"/>
    </source>
</evidence>
<dbReference type="Gene3D" id="1.10.760.10">
    <property type="entry name" value="Cytochrome c-like domain"/>
    <property type="match status" value="1"/>
</dbReference>
<reference evidence="6 7" key="1">
    <citation type="submission" date="2021-01" db="EMBL/GenBank/DDBJ databases">
        <title>Carboxyliciviraga sp.nov., isolated from coastal sediments.</title>
        <authorList>
            <person name="Lu D."/>
            <person name="Zhang T."/>
        </authorList>
    </citation>
    <scope>NUCLEOTIDE SEQUENCE [LARGE SCALE GENOMIC DNA]</scope>
    <source>
        <strain evidence="6 7">N1Y132</strain>
    </source>
</reference>
<name>A0ABS1HHZ4_9BACT</name>
<protein>
    <submittedName>
        <fullName evidence="6">C-type cytochrome</fullName>
    </submittedName>
</protein>